<evidence type="ECO:0000256" key="1">
    <source>
        <dbReference type="ARBA" id="ARBA00022729"/>
    </source>
</evidence>
<evidence type="ECO:0000313" key="4">
    <source>
        <dbReference type="EMBL" id="CAF1592756.1"/>
    </source>
</evidence>
<keyword evidence="1" id="KW-0732">Signal</keyword>
<feature type="transmembrane region" description="Helical" evidence="2">
    <location>
        <begin position="371"/>
        <end position="401"/>
    </location>
</feature>
<dbReference type="Proteomes" id="UP000663832">
    <property type="component" value="Unassembled WGS sequence"/>
</dbReference>
<name>A0A816A4V1_9BILA</name>
<feature type="transmembrane region" description="Helical" evidence="2">
    <location>
        <begin position="816"/>
        <end position="845"/>
    </location>
</feature>
<protein>
    <submittedName>
        <fullName evidence="4">Uncharacterized protein</fullName>
    </submittedName>
</protein>
<feature type="transmembrane region" description="Helical" evidence="2">
    <location>
        <begin position="911"/>
        <end position="933"/>
    </location>
</feature>
<feature type="transmembrane region" description="Helical" evidence="2">
    <location>
        <begin position="470"/>
        <end position="488"/>
    </location>
</feature>
<feature type="transmembrane region" description="Helical" evidence="2">
    <location>
        <begin position="32"/>
        <end position="51"/>
    </location>
</feature>
<evidence type="ECO:0000256" key="2">
    <source>
        <dbReference type="SAM" id="Phobius"/>
    </source>
</evidence>
<evidence type="ECO:0000313" key="3">
    <source>
        <dbReference type="EMBL" id="CAF1340802.1"/>
    </source>
</evidence>
<dbReference type="PANTHER" id="PTHR46580">
    <property type="entry name" value="SENSOR KINASE-RELATED"/>
    <property type="match status" value="1"/>
</dbReference>
<dbReference type="Gene3D" id="2.130.10.130">
    <property type="entry name" value="Integrin alpha, N-terminal"/>
    <property type="match status" value="1"/>
</dbReference>
<dbReference type="EMBL" id="CAJNOI010000759">
    <property type="protein sequence ID" value="CAF1340802.1"/>
    <property type="molecule type" value="Genomic_DNA"/>
</dbReference>
<keyword evidence="2" id="KW-1133">Transmembrane helix</keyword>
<dbReference type="PANTHER" id="PTHR46580:SF4">
    <property type="entry name" value="ATP_GTP-BINDING PROTEIN"/>
    <property type="match status" value="1"/>
</dbReference>
<proteinExistence type="predicted"/>
<dbReference type="Proteomes" id="UP000663877">
    <property type="component" value="Unassembled WGS sequence"/>
</dbReference>
<dbReference type="EMBL" id="CAJNOM010001115">
    <property type="protein sequence ID" value="CAF1592756.1"/>
    <property type="molecule type" value="Genomic_DNA"/>
</dbReference>
<sequence length="1285" mass="148237">MLELIKQKLINLNLFQCVPPIQDENILRQQRYATRLSIVLSIISLIIFTIFTSTDPQTNRITSKSPTPEEFIQLHKQYPQTLDCPCTQTTIDYQFIFSIKPQYHEICSSEFVSSQWINIEFSKSSMTNLLTNDFRYQSQFHFQLLSTLCQMANETIQDSLQSFYRTKFVTNKLLINESFQTQIDSIVEDFKKSLPASFQRIIQLIKTNSKINQFITPMNSIFSPDEYLALLPLTHKPSEELLDETHLCFSSSGLQCYQKTMIRENEINNIIPGMIQSWFPFEALMMSTLECLYNETCLSYIKTFINSTQSSINITTLKLSSSLKNSQYDRIEILTNNLFIRSWDNDNSYGSYFNQCHVLTCQYSYKSRLSYIYVVTRITGFMGGINVILHILLPLIVKLLIKTWNYILQRQRNNSHTVRVSISKRTRFWTYLQALWISNKKKIEELNLYPIIPPSTDLQMIRRRRHITRIYLILLMTSLFILISYTLLKQETVADSVSYPSLSKYEELFVQYPVTLQCPCNRITIKFKEFISRIEPQYHEICSSIFVSQEWFSSVPDGFLYNIKMSKTDFRKIIQMQFETLSTLCKIAQNTLNISLSILKETDLITAYVISRVEFDSRTKLVIEQFKQTTSNQFIETFKLIQAINHANQLGILLSSNWIFFRKYPHNNLDLIKDELIDVLTRPQKYGTHTCSCGIQSNCSNLAEFPFPTPSKAFIQPLPGFLYGCMMLDSLLQSTLTCLYNKTCLSFIQSSIYYSKPLPVKVLTHSSLTMPNTTIETLLNQMFISQWFQNTSFDLYFNQCAPQSCEYSHVLEYNSLYIITTLIALFGGLTRGLHVLVKLLAIIVYKFVDWRKKKRQVVSDLTSSNIFINIDNNEEVSEVLSISTTTVTTVQDTITSDEEQNHPNKTYRDRLILICLTLLAIAAIISVSINLFIARNKEQQVISTTIQTTTESSNNLITESTMISTNICHMNFKYQSQTYPTDLNPVSMVIGDFNHDDIVDLAVTNADSDTISVLLGNNNETFQTRQLYSTGNGSRPTEIAIGDFDNDTFLDLVISLDEYSEFQFSIFLNMGNRYNFKYKLCSCDVYPGKIILIVAYNLDNDARLNDMAWLTSRGLVLTRRTYEFPNYLKDEVLTNDEIYKNPSAAVTGRFNDDEFADLALISFQSDTLQVLLRYKDKVLLDWKTIPMIYLTDHYPTSIARINFNNDRIDDLAILHCNGTVTIFIGSKHGLFERKDLSFGTHIGCIDKCCQSLQVIDLDRDGRDDLVFIDTGMNSIQVALGLPCNE</sequence>
<reference evidence="4" key="1">
    <citation type="submission" date="2021-02" db="EMBL/GenBank/DDBJ databases">
        <authorList>
            <person name="Nowell W R."/>
        </authorList>
    </citation>
    <scope>NUCLEOTIDE SEQUENCE</scope>
</reference>
<keyword evidence="2" id="KW-0472">Membrane</keyword>
<keyword evidence="5" id="KW-1185">Reference proteome</keyword>
<dbReference type="Pfam" id="PF13517">
    <property type="entry name" value="FG-GAP_3"/>
    <property type="match status" value="1"/>
</dbReference>
<dbReference type="Gene3D" id="2.30.30.100">
    <property type="match status" value="1"/>
</dbReference>
<dbReference type="InterPro" id="IPR013517">
    <property type="entry name" value="FG-GAP"/>
</dbReference>
<dbReference type="InterPro" id="IPR028994">
    <property type="entry name" value="Integrin_alpha_N"/>
</dbReference>
<comment type="caution">
    <text evidence="4">The sequence shown here is derived from an EMBL/GenBank/DDBJ whole genome shotgun (WGS) entry which is preliminary data.</text>
</comment>
<dbReference type="SUPFAM" id="SSF69318">
    <property type="entry name" value="Integrin alpha N-terminal domain"/>
    <property type="match status" value="1"/>
</dbReference>
<organism evidence="4 5">
    <name type="scientific">Adineta steineri</name>
    <dbReference type="NCBI Taxonomy" id="433720"/>
    <lineage>
        <taxon>Eukaryota</taxon>
        <taxon>Metazoa</taxon>
        <taxon>Spiralia</taxon>
        <taxon>Gnathifera</taxon>
        <taxon>Rotifera</taxon>
        <taxon>Eurotatoria</taxon>
        <taxon>Bdelloidea</taxon>
        <taxon>Adinetida</taxon>
        <taxon>Adinetidae</taxon>
        <taxon>Adineta</taxon>
    </lineage>
</organism>
<gene>
    <name evidence="3" type="ORF">BJG266_LOCUS34401</name>
    <name evidence="4" type="ORF">QVE165_LOCUS51470</name>
</gene>
<accession>A0A816A4V1</accession>
<keyword evidence="2" id="KW-0812">Transmembrane</keyword>
<evidence type="ECO:0000313" key="5">
    <source>
        <dbReference type="Proteomes" id="UP000663832"/>
    </source>
</evidence>
<dbReference type="OrthoDB" id="9989107at2759"/>